<name>W2IBP3_PHYNI</name>
<dbReference type="Proteomes" id="UP000053864">
    <property type="component" value="Unassembled WGS sequence"/>
</dbReference>
<dbReference type="AlphaFoldDB" id="W2IBP3"/>
<dbReference type="EMBL" id="KI695129">
    <property type="protein sequence ID" value="ETM37341.1"/>
    <property type="molecule type" value="Genomic_DNA"/>
</dbReference>
<protein>
    <submittedName>
        <fullName evidence="1">Uncharacterized protein</fullName>
    </submittedName>
</protein>
<reference evidence="2" key="2">
    <citation type="submission" date="2013-11" db="EMBL/GenBank/DDBJ databases">
        <title>The Genome Sequence of Phytophthora parasitica IAC_01/95.</title>
        <authorList>
            <consortium name="The Broad Institute Genomics Platform"/>
            <person name="Russ C."/>
            <person name="Tyler B."/>
            <person name="Panabieres F."/>
            <person name="Shan W."/>
            <person name="Tripathy S."/>
            <person name="Grunwald N."/>
            <person name="Machado M."/>
            <person name="Johnson C.S."/>
            <person name="Arredondo F."/>
            <person name="Hong C."/>
            <person name="Coffey M."/>
            <person name="Young S.K."/>
            <person name="Zeng Q."/>
            <person name="Gargeya S."/>
            <person name="Fitzgerald M."/>
            <person name="Abouelleil A."/>
            <person name="Alvarado L."/>
            <person name="Chapman S.B."/>
            <person name="Gainer-Dewar J."/>
            <person name="Goldberg J."/>
            <person name="Griggs A."/>
            <person name="Gujja S."/>
            <person name="Hansen M."/>
            <person name="Howarth C."/>
            <person name="Imamovic A."/>
            <person name="Ireland A."/>
            <person name="Larimer J."/>
            <person name="McCowan C."/>
            <person name="Murphy C."/>
            <person name="Pearson M."/>
            <person name="Poon T.W."/>
            <person name="Priest M."/>
            <person name="Roberts A."/>
            <person name="Saif S."/>
            <person name="Shea T."/>
            <person name="Sykes S."/>
            <person name="Wortman J."/>
            <person name="Nusbaum C."/>
            <person name="Birren B."/>
        </authorList>
    </citation>
    <scope>NUCLEOTIDE SEQUENCE [LARGE SCALE GENOMIC DNA]</scope>
    <source>
        <strain evidence="2">IAC_01/95</strain>
    </source>
</reference>
<dbReference type="EMBL" id="KI675179">
    <property type="protein sequence ID" value="ETL30907.1"/>
    <property type="molecule type" value="Genomic_DNA"/>
</dbReference>
<evidence type="ECO:0000313" key="2">
    <source>
        <dbReference type="EMBL" id="ETM37341.1"/>
    </source>
</evidence>
<accession>W2IBP3</accession>
<reference evidence="1" key="1">
    <citation type="submission" date="2013-11" db="EMBL/GenBank/DDBJ databases">
        <title>The Genome Sequence of Phytophthora parasitica CJ05E6.</title>
        <authorList>
            <consortium name="The Broad Institute Genomics Platform"/>
            <person name="Russ C."/>
            <person name="Tyler B."/>
            <person name="Panabieres F."/>
            <person name="Shan W."/>
            <person name="Tripathy S."/>
            <person name="Grunwald N."/>
            <person name="Machado M."/>
            <person name="Johnson C.S."/>
            <person name="Arredondo F."/>
            <person name="Hong C."/>
            <person name="Coffey M."/>
            <person name="Young S.K."/>
            <person name="Zeng Q."/>
            <person name="Gargeya S."/>
            <person name="Fitzgerald M."/>
            <person name="Abouelleil A."/>
            <person name="Alvarado L."/>
            <person name="Chapman S.B."/>
            <person name="Gainer-Dewar J."/>
            <person name="Goldberg J."/>
            <person name="Griggs A."/>
            <person name="Gujja S."/>
            <person name="Hansen M."/>
            <person name="Howarth C."/>
            <person name="Imamovic A."/>
            <person name="Ireland A."/>
            <person name="Larimer J."/>
            <person name="McCowan C."/>
            <person name="Murphy C."/>
            <person name="Pearson M."/>
            <person name="Poon T.W."/>
            <person name="Priest M."/>
            <person name="Roberts A."/>
            <person name="Saif S."/>
            <person name="Shea T."/>
            <person name="Sykes S."/>
            <person name="Wortman J."/>
            <person name="Nusbaum C."/>
            <person name="Birren B."/>
        </authorList>
    </citation>
    <scope>NUCLEOTIDE SEQUENCE [LARGE SCALE GENOMIC DNA]</scope>
    <source>
        <strain evidence="1">CJ05E6</strain>
    </source>
</reference>
<proteinExistence type="predicted"/>
<dbReference type="Proteomes" id="UP000054532">
    <property type="component" value="Unassembled WGS sequence"/>
</dbReference>
<organism evidence="1">
    <name type="scientific">Phytophthora nicotianae</name>
    <name type="common">Potato buckeye rot agent</name>
    <name type="synonym">Phytophthora parasitica</name>
    <dbReference type="NCBI Taxonomy" id="4792"/>
    <lineage>
        <taxon>Eukaryota</taxon>
        <taxon>Sar</taxon>
        <taxon>Stramenopiles</taxon>
        <taxon>Oomycota</taxon>
        <taxon>Peronosporomycetes</taxon>
        <taxon>Peronosporales</taxon>
        <taxon>Peronosporaceae</taxon>
        <taxon>Phytophthora</taxon>
    </lineage>
</organism>
<evidence type="ECO:0000313" key="1">
    <source>
        <dbReference type="EMBL" id="ETL30907.1"/>
    </source>
</evidence>
<sequence>MPLLAACQHPLIQLAACAKPKSAWRQLPLQ</sequence>
<gene>
    <name evidence="2" type="ORF">L914_16096</name>
    <name evidence="1" type="ORF">L916_16170</name>
</gene>